<organism evidence="1 2">
    <name type="scientific">Clonostachys rosea f. rosea IK726</name>
    <dbReference type="NCBI Taxonomy" id="1349383"/>
    <lineage>
        <taxon>Eukaryota</taxon>
        <taxon>Fungi</taxon>
        <taxon>Dikarya</taxon>
        <taxon>Ascomycota</taxon>
        <taxon>Pezizomycotina</taxon>
        <taxon>Sordariomycetes</taxon>
        <taxon>Hypocreomycetidae</taxon>
        <taxon>Hypocreales</taxon>
        <taxon>Bionectriaceae</taxon>
        <taxon>Clonostachys</taxon>
    </lineage>
</organism>
<proteinExistence type="predicted"/>
<keyword evidence="2" id="KW-1185">Reference proteome</keyword>
<reference evidence="1" key="1">
    <citation type="submission" date="2020-04" db="EMBL/GenBank/DDBJ databases">
        <authorList>
            <person name="Broberg M."/>
        </authorList>
    </citation>
    <scope>NUCLEOTIDE SEQUENCE</scope>
</reference>
<dbReference type="EMBL" id="CADEHS020000564">
    <property type="protein sequence ID" value="CAG9954238.1"/>
    <property type="molecule type" value="Genomic_DNA"/>
</dbReference>
<reference evidence="1" key="2">
    <citation type="submission" date="2021-10" db="EMBL/GenBank/DDBJ databases">
        <authorList>
            <person name="Piombo E."/>
        </authorList>
    </citation>
    <scope>NUCLEOTIDE SEQUENCE</scope>
</reference>
<name>A0ACA9UMF6_BIOOC</name>
<evidence type="ECO:0000313" key="2">
    <source>
        <dbReference type="Proteomes" id="UP000836387"/>
    </source>
</evidence>
<sequence length="149" mass="16330">MASKLELEVAKESWEHCTASIAYDIAHKGVRTLACPECGTKMTYDDVVRHTDTLVRTRYEDLLLRVTLQEHDAFVWVSAPNPAPNIMEESLRTGMDGVVSVAHPVAMLAEPMSAPTRSLLSSVTAAAATRASPMAFPGMTDSHVRNMTW</sequence>
<dbReference type="Proteomes" id="UP000836387">
    <property type="component" value="Unassembled WGS sequence"/>
</dbReference>
<protein>
    <submittedName>
        <fullName evidence="1">Uncharacterized protein</fullName>
    </submittedName>
</protein>
<evidence type="ECO:0000313" key="1">
    <source>
        <dbReference type="EMBL" id="CAG9954238.1"/>
    </source>
</evidence>
<comment type="caution">
    <text evidence="1">The sequence shown here is derived from an EMBL/GenBank/DDBJ whole genome shotgun (WGS) entry which is preliminary data.</text>
</comment>
<accession>A0ACA9UMF6</accession>
<gene>
    <name evidence="1" type="ORF">CRV2_00014832</name>
</gene>